<comment type="caution">
    <text evidence="1">The sequence shown here is derived from an EMBL/GenBank/DDBJ whole genome shotgun (WGS) entry which is preliminary data.</text>
</comment>
<organism evidence="1 2">
    <name type="scientific">Myceligenerans xiligouense</name>
    <dbReference type="NCBI Taxonomy" id="253184"/>
    <lineage>
        <taxon>Bacteria</taxon>
        <taxon>Bacillati</taxon>
        <taxon>Actinomycetota</taxon>
        <taxon>Actinomycetes</taxon>
        <taxon>Micrococcales</taxon>
        <taxon>Promicromonosporaceae</taxon>
        <taxon>Myceligenerans</taxon>
    </lineage>
</organism>
<dbReference type="PANTHER" id="PTHR43649">
    <property type="entry name" value="ARABINOSE-BINDING PROTEIN-RELATED"/>
    <property type="match status" value="1"/>
</dbReference>
<accession>A0A3N4ZCA0</accession>
<evidence type="ECO:0000313" key="1">
    <source>
        <dbReference type="EMBL" id="RPF23092.1"/>
    </source>
</evidence>
<evidence type="ECO:0000313" key="2">
    <source>
        <dbReference type="Proteomes" id="UP000280501"/>
    </source>
</evidence>
<dbReference type="InterPro" id="IPR050490">
    <property type="entry name" value="Bact_solute-bd_prot1"/>
</dbReference>
<gene>
    <name evidence="1" type="ORF">EDD34_3772</name>
</gene>
<dbReference type="RefSeq" id="WP_123815920.1">
    <property type="nucleotide sequence ID" value="NZ_RKQZ01000001.1"/>
</dbReference>
<sequence length="448" mass="48279">MRIERRAVAGRPARRTAAGIAVVSTAALALTACSGGNASGGGAGFADELDPEEEISLSLAWWGDDDRANKYEEAVALFEEQNPNIEVDTNWIAFDDYWPARNTEAASGSLPDVLQMDLSYLRQYGGTGQLADLSEAIDTNLDTSGFDEQLLAAGAIDGAQYGIPTSTNTLALFYNADVLDEIGVEPPAEGYTWEDYAAFVEEVEQAGSGEDPAIYGSGDYTTTFWFFCQWLIQQGTEPFTEDGELGFTEAEMTEFLELGSDARDAGIFFPIEKTKQIEPLGGFTVSEAASEMSWDNFLAGYVAETEQDIRMLPMPSGADGPRMFWKPSMLLSASANTEHPAAAAALIDFLVNAPEVGTIFGTSKGNPAVAAQRDAMEVEPGSIDEQVVSFEEEVADLVTEPAPIPVEGFGAIEAEYKRLGEELQYGNVTVDEFVTQWFAFAESNVGQS</sequence>
<dbReference type="AlphaFoldDB" id="A0A3N4ZCA0"/>
<dbReference type="EMBL" id="RKQZ01000001">
    <property type="protein sequence ID" value="RPF23092.1"/>
    <property type="molecule type" value="Genomic_DNA"/>
</dbReference>
<dbReference type="Proteomes" id="UP000280501">
    <property type="component" value="Unassembled WGS sequence"/>
</dbReference>
<proteinExistence type="predicted"/>
<dbReference type="PANTHER" id="PTHR43649:SF30">
    <property type="entry name" value="ABC TRANSPORTER SUBSTRATE-BINDING PROTEIN"/>
    <property type="match status" value="1"/>
</dbReference>
<protein>
    <submittedName>
        <fullName evidence="1">Carbohydrate ABC transporter substrate-binding protein (CUT1 family)</fullName>
    </submittedName>
</protein>
<reference evidence="1 2" key="1">
    <citation type="submission" date="2018-11" db="EMBL/GenBank/DDBJ databases">
        <title>Sequencing the genomes of 1000 actinobacteria strains.</title>
        <authorList>
            <person name="Klenk H.-P."/>
        </authorList>
    </citation>
    <scope>NUCLEOTIDE SEQUENCE [LARGE SCALE GENOMIC DNA]</scope>
    <source>
        <strain evidence="1 2">DSM 15700</strain>
    </source>
</reference>
<dbReference type="OrthoDB" id="7918484at2"/>
<dbReference type="PROSITE" id="PS51257">
    <property type="entry name" value="PROKAR_LIPOPROTEIN"/>
    <property type="match status" value="1"/>
</dbReference>
<keyword evidence="2" id="KW-1185">Reference proteome</keyword>
<dbReference type="Gene3D" id="3.40.190.10">
    <property type="entry name" value="Periplasmic binding protein-like II"/>
    <property type="match status" value="2"/>
</dbReference>
<dbReference type="Pfam" id="PF13416">
    <property type="entry name" value="SBP_bac_8"/>
    <property type="match status" value="1"/>
</dbReference>
<dbReference type="SUPFAM" id="SSF53850">
    <property type="entry name" value="Periplasmic binding protein-like II"/>
    <property type="match status" value="1"/>
</dbReference>
<name>A0A3N4ZCA0_9MICO</name>
<dbReference type="InterPro" id="IPR006059">
    <property type="entry name" value="SBP"/>
</dbReference>